<dbReference type="CDD" id="cd09019">
    <property type="entry name" value="galactose_mutarotase_like"/>
    <property type="match status" value="1"/>
</dbReference>
<dbReference type="InterPro" id="IPR047215">
    <property type="entry name" value="Galactose_mutarotase-like"/>
</dbReference>
<sequence length="328" mass="35627">MSFGQMPDGSAVSRHRIEGGGLVAHVMSFGATLQDLRLDGHAPPLVLGFDSFAPYLTDSSYFGAIVGRSANRTGEGRFELDGVTYQLDRNFEGRHHLHGGALGAGKRNWTVADVQPDRITLRLDLADGEMGYPGNMTVRCTYACLAGGVLDIKIEATTDAPTLCNFAHHSYWNLDGAPSTAAHVMQVDADRMSVVDEGFIPTGEARDVTGSRYDFRTERPIHDDVFIDHNLCLSDARRPLRRIGSLRSLMSGVSMEMRSTEAGLQVYDAFKMAVEPVGLGGRRYGANAGVALEPQVWPDAINNEGFPTAVLHPGETYIQHTQFAISKG</sequence>
<dbReference type="InterPro" id="IPR011013">
    <property type="entry name" value="Gal_mutarotase_sf_dom"/>
</dbReference>
<dbReference type="Proteomes" id="UP000199441">
    <property type="component" value="Unassembled WGS sequence"/>
</dbReference>
<dbReference type="PIRSF" id="PIRSF005096">
    <property type="entry name" value="GALM"/>
    <property type="match status" value="1"/>
</dbReference>
<dbReference type="GO" id="GO:0006006">
    <property type="term" value="P:glucose metabolic process"/>
    <property type="evidence" value="ECO:0007669"/>
    <property type="project" value="TreeGrafter"/>
</dbReference>
<dbReference type="UniPathway" id="UPA00242"/>
<comment type="pathway">
    <text evidence="1 5">Carbohydrate metabolism; hexose metabolism.</text>
</comment>
<dbReference type="EC" id="5.1.3.3" evidence="5"/>
<feature type="active site" description="Proton acceptor" evidence="6">
    <location>
        <position position="293"/>
    </location>
</feature>
<dbReference type="PANTHER" id="PTHR10091:SF49">
    <property type="entry name" value="ALDOSE 1-EPIMERASE"/>
    <property type="match status" value="1"/>
</dbReference>
<evidence type="ECO:0000256" key="2">
    <source>
        <dbReference type="ARBA" id="ARBA00006206"/>
    </source>
</evidence>
<proteinExistence type="inferred from homology"/>
<dbReference type="InterPro" id="IPR014718">
    <property type="entry name" value="GH-type_carb-bd"/>
</dbReference>
<keyword evidence="10" id="KW-1185">Reference proteome</keyword>
<dbReference type="Gene3D" id="2.70.98.10">
    <property type="match status" value="1"/>
</dbReference>
<feature type="binding site" evidence="7">
    <location>
        <position position="235"/>
    </location>
    <ligand>
        <name>beta-D-galactose</name>
        <dbReference type="ChEBI" id="CHEBI:27667"/>
    </ligand>
</feature>
<dbReference type="AlphaFoldDB" id="A0A1H3ADV9"/>
<dbReference type="GO" id="GO:0004034">
    <property type="term" value="F:aldose 1-epimerase activity"/>
    <property type="evidence" value="ECO:0007669"/>
    <property type="project" value="UniProtKB-EC"/>
</dbReference>
<protein>
    <recommendedName>
        <fullName evidence="5">Aldose 1-epimerase</fullName>
        <ecNumber evidence="5">5.1.3.3</ecNumber>
    </recommendedName>
</protein>
<accession>A0A1H3ADV9</accession>
<dbReference type="EMBL" id="FNOI01000005">
    <property type="protein sequence ID" value="SDX27775.1"/>
    <property type="molecule type" value="Genomic_DNA"/>
</dbReference>
<dbReference type="InterPro" id="IPR015443">
    <property type="entry name" value="Aldose_1-epimerase"/>
</dbReference>
<dbReference type="GO" id="GO:0033499">
    <property type="term" value="P:galactose catabolic process via UDP-galactose, Leloir pathway"/>
    <property type="evidence" value="ECO:0007669"/>
    <property type="project" value="TreeGrafter"/>
</dbReference>
<feature type="active site" description="Proton donor" evidence="6">
    <location>
        <position position="169"/>
    </location>
</feature>
<dbReference type="GO" id="GO:0030246">
    <property type="term" value="F:carbohydrate binding"/>
    <property type="evidence" value="ECO:0007669"/>
    <property type="project" value="InterPro"/>
</dbReference>
<keyword evidence="3 5" id="KW-0413">Isomerase</keyword>
<evidence type="ECO:0000256" key="6">
    <source>
        <dbReference type="PIRSR" id="PIRSR005096-1"/>
    </source>
</evidence>
<evidence type="ECO:0000313" key="10">
    <source>
        <dbReference type="Proteomes" id="UP000199441"/>
    </source>
</evidence>
<evidence type="ECO:0000256" key="4">
    <source>
        <dbReference type="ARBA" id="ARBA00023277"/>
    </source>
</evidence>
<reference evidence="10" key="1">
    <citation type="submission" date="2016-10" db="EMBL/GenBank/DDBJ databases">
        <authorList>
            <person name="Varghese N."/>
            <person name="Submissions S."/>
        </authorList>
    </citation>
    <scope>NUCLEOTIDE SEQUENCE [LARGE SCALE GENOMIC DNA]</scope>
    <source>
        <strain evidence="10">DSM 26922</strain>
    </source>
</reference>
<evidence type="ECO:0000256" key="7">
    <source>
        <dbReference type="PIRSR" id="PIRSR005096-2"/>
    </source>
</evidence>
<evidence type="ECO:0000256" key="5">
    <source>
        <dbReference type="PIRNR" id="PIRNR005096"/>
    </source>
</evidence>
<evidence type="ECO:0000313" key="9">
    <source>
        <dbReference type="EMBL" id="SDX27775.1"/>
    </source>
</evidence>
<comment type="similarity">
    <text evidence="2 5">Belongs to the aldose epimerase family.</text>
</comment>
<dbReference type="InterPro" id="IPR008183">
    <property type="entry name" value="Aldose_1/G6P_1-epimerase"/>
</dbReference>
<dbReference type="SUPFAM" id="SSF74650">
    <property type="entry name" value="Galactose mutarotase-like"/>
    <property type="match status" value="1"/>
</dbReference>
<name>A0A1H3ADV9_9RHOB</name>
<organism evidence="9 10">
    <name type="scientific">Litoreibacter albidus</name>
    <dbReference type="NCBI Taxonomy" id="670155"/>
    <lineage>
        <taxon>Bacteria</taxon>
        <taxon>Pseudomonadati</taxon>
        <taxon>Pseudomonadota</taxon>
        <taxon>Alphaproteobacteria</taxon>
        <taxon>Rhodobacterales</taxon>
        <taxon>Roseobacteraceae</taxon>
        <taxon>Litoreibacter</taxon>
    </lineage>
</organism>
<dbReference type="STRING" id="670155.SAMN04488001_2839"/>
<evidence type="ECO:0000256" key="3">
    <source>
        <dbReference type="ARBA" id="ARBA00023235"/>
    </source>
</evidence>
<evidence type="ECO:0000256" key="1">
    <source>
        <dbReference type="ARBA" id="ARBA00005028"/>
    </source>
</evidence>
<comment type="catalytic activity">
    <reaction evidence="5">
        <text>alpha-D-glucose = beta-D-glucose</text>
        <dbReference type="Rhea" id="RHEA:10264"/>
        <dbReference type="ChEBI" id="CHEBI:15903"/>
        <dbReference type="ChEBI" id="CHEBI:17925"/>
        <dbReference type="EC" id="5.1.3.3"/>
    </reaction>
</comment>
<keyword evidence="4 5" id="KW-0119">Carbohydrate metabolism</keyword>
<evidence type="ECO:0000256" key="8">
    <source>
        <dbReference type="PIRSR" id="PIRSR005096-3"/>
    </source>
</evidence>
<gene>
    <name evidence="9" type="ORF">SAMN04488001_2839</name>
</gene>
<dbReference type="PANTHER" id="PTHR10091">
    <property type="entry name" value="ALDOSE-1-EPIMERASE"/>
    <property type="match status" value="1"/>
</dbReference>
<feature type="binding site" evidence="8">
    <location>
        <begin position="169"/>
        <end position="171"/>
    </location>
    <ligand>
        <name>beta-D-galactose</name>
        <dbReference type="ChEBI" id="CHEBI:27667"/>
    </ligand>
</feature>
<dbReference type="RefSeq" id="WP_244508643.1">
    <property type="nucleotide sequence ID" value="NZ_FNOI01000005.1"/>
</dbReference>
<feature type="binding site" evidence="8">
    <location>
        <begin position="71"/>
        <end position="72"/>
    </location>
    <ligand>
        <name>beta-D-galactose</name>
        <dbReference type="ChEBI" id="CHEBI:27667"/>
    </ligand>
</feature>
<dbReference type="Pfam" id="PF01263">
    <property type="entry name" value="Aldose_epim"/>
    <property type="match status" value="1"/>
</dbReference>